<dbReference type="GO" id="GO:0004519">
    <property type="term" value="F:endonuclease activity"/>
    <property type="evidence" value="ECO:0007669"/>
    <property type="project" value="UniProtKB-KW"/>
</dbReference>
<protein>
    <submittedName>
        <fullName evidence="1">HNH endonuclease</fullName>
    </submittedName>
</protein>
<proteinExistence type="predicted"/>
<organism evidence="1 2">
    <name type="scientific">Pseudarthrobacter phenanthrenivorans</name>
    <name type="common">Arthrobacter phenanthrenivorans</name>
    <dbReference type="NCBI Taxonomy" id="361575"/>
    <lineage>
        <taxon>Bacteria</taxon>
        <taxon>Bacillati</taxon>
        <taxon>Actinomycetota</taxon>
        <taxon>Actinomycetes</taxon>
        <taxon>Micrococcales</taxon>
        <taxon>Micrococcaceae</taxon>
        <taxon>Pseudarthrobacter</taxon>
    </lineage>
</organism>
<comment type="caution">
    <text evidence="1">The sequence shown here is derived from an EMBL/GenBank/DDBJ whole genome shotgun (WGS) entry which is preliminary data.</text>
</comment>
<accession>A0A0B4CWM3</accession>
<dbReference type="AlphaFoldDB" id="A0A0B4CWM3"/>
<dbReference type="EMBL" id="JWTB01000031">
    <property type="protein sequence ID" value="KIC65579.1"/>
    <property type="molecule type" value="Genomic_DNA"/>
</dbReference>
<gene>
    <name evidence="1" type="ORF">RM50_16090</name>
</gene>
<dbReference type="Proteomes" id="UP000031196">
    <property type="component" value="Unassembled WGS sequence"/>
</dbReference>
<evidence type="ECO:0000313" key="1">
    <source>
        <dbReference type="EMBL" id="KIC65579.1"/>
    </source>
</evidence>
<feature type="non-terminal residue" evidence="1">
    <location>
        <position position="183"/>
    </location>
</feature>
<keyword evidence="1" id="KW-0378">Hydrolase</keyword>
<sequence length="183" mass="18907">MGIGSGVRVVTEGISASVAALRALDREDAALASGAHVGSDVDVLQRRYELRLERLEVVKRLEGRLAAVKARDVADAVEFQQAMLAPDVPGHERTFAAMSAVEEIAGVLTISSPAAGGLVEQSRRVCSLPPVLDALAAGELSWQHARIVADETEGLTPAGAAGLVAHFFDPAAPTPARGAAPGE</sequence>
<keyword evidence="1" id="KW-0255">Endonuclease</keyword>
<name>A0A0B4CWM3_PSEPS</name>
<reference evidence="1 2" key="1">
    <citation type="submission" date="2014-12" db="EMBL/GenBank/DDBJ databases">
        <title>Genome sequencing of Arthrobacter phenanthrenivorans SWC37.</title>
        <authorList>
            <person name="Tan P.W."/>
            <person name="Chan K.-G."/>
        </authorList>
    </citation>
    <scope>NUCLEOTIDE SEQUENCE [LARGE SCALE GENOMIC DNA]</scope>
    <source>
        <strain evidence="1 2">SWC37</strain>
    </source>
</reference>
<keyword evidence="1" id="KW-0540">Nuclease</keyword>
<evidence type="ECO:0000313" key="2">
    <source>
        <dbReference type="Proteomes" id="UP000031196"/>
    </source>
</evidence>